<dbReference type="InterPro" id="IPR043502">
    <property type="entry name" value="DNA/RNA_pol_sf"/>
</dbReference>
<feature type="domain" description="Reverse transcriptase" evidence="2">
    <location>
        <begin position="8"/>
        <end position="111"/>
    </location>
</feature>
<dbReference type="EMBL" id="JALNTZ010000841">
    <property type="protein sequence ID" value="KAJ3630090.1"/>
    <property type="molecule type" value="Genomic_DNA"/>
</dbReference>
<proteinExistence type="predicted"/>
<reference evidence="3" key="1">
    <citation type="journal article" date="2023" name="G3 (Bethesda)">
        <title>Whole genome assemblies of Zophobas morio and Tenebrio molitor.</title>
        <authorList>
            <person name="Kaur S."/>
            <person name="Stinson S.A."/>
            <person name="diCenzo G.C."/>
        </authorList>
    </citation>
    <scope>NUCLEOTIDE SEQUENCE</scope>
    <source>
        <strain evidence="3">QUZm001</strain>
    </source>
</reference>
<feature type="signal peptide" evidence="1">
    <location>
        <begin position="1"/>
        <end position="15"/>
    </location>
</feature>
<organism evidence="3 4">
    <name type="scientific">Zophobas morio</name>
    <dbReference type="NCBI Taxonomy" id="2755281"/>
    <lineage>
        <taxon>Eukaryota</taxon>
        <taxon>Metazoa</taxon>
        <taxon>Ecdysozoa</taxon>
        <taxon>Arthropoda</taxon>
        <taxon>Hexapoda</taxon>
        <taxon>Insecta</taxon>
        <taxon>Pterygota</taxon>
        <taxon>Neoptera</taxon>
        <taxon>Endopterygota</taxon>
        <taxon>Coleoptera</taxon>
        <taxon>Polyphaga</taxon>
        <taxon>Cucujiformia</taxon>
        <taxon>Tenebrionidae</taxon>
        <taxon>Zophobas</taxon>
    </lineage>
</organism>
<dbReference type="AlphaFoldDB" id="A0AA38HNQ6"/>
<accession>A0AA38HNQ6</accession>
<feature type="chain" id="PRO_5041207093" description="Reverse transcriptase domain-containing protein" evidence="1">
    <location>
        <begin position="16"/>
        <end position="117"/>
    </location>
</feature>
<dbReference type="SUPFAM" id="SSF56672">
    <property type="entry name" value="DNA/RNA polymerases"/>
    <property type="match status" value="1"/>
</dbReference>
<keyword evidence="4" id="KW-1185">Reference proteome</keyword>
<dbReference type="Proteomes" id="UP001168821">
    <property type="component" value="Unassembled WGS sequence"/>
</dbReference>
<evidence type="ECO:0000256" key="1">
    <source>
        <dbReference type="SAM" id="SignalP"/>
    </source>
</evidence>
<sequence>MMKFLFLWVVPKVFIKELYIATQENTLRSLHPNGKKALWTVLPLGYVNTPFEYQRPMDIITVDLRNMLVSVDECLMSRRDECKHYCHLVKMMERDEKYNVIVRLGKTAILRKDRTKV</sequence>
<keyword evidence="1" id="KW-0732">Signal</keyword>
<dbReference type="InterPro" id="IPR043128">
    <property type="entry name" value="Rev_trsase/Diguanyl_cyclase"/>
</dbReference>
<evidence type="ECO:0000313" key="3">
    <source>
        <dbReference type="EMBL" id="KAJ3630090.1"/>
    </source>
</evidence>
<dbReference type="GO" id="GO:0071897">
    <property type="term" value="P:DNA biosynthetic process"/>
    <property type="evidence" value="ECO:0007669"/>
    <property type="project" value="UniProtKB-ARBA"/>
</dbReference>
<dbReference type="Gene3D" id="3.30.70.270">
    <property type="match status" value="1"/>
</dbReference>
<dbReference type="InterPro" id="IPR000477">
    <property type="entry name" value="RT_dom"/>
</dbReference>
<evidence type="ECO:0000259" key="2">
    <source>
        <dbReference type="Pfam" id="PF00078"/>
    </source>
</evidence>
<gene>
    <name evidence="3" type="ORF">Zmor_027078</name>
</gene>
<evidence type="ECO:0000313" key="4">
    <source>
        <dbReference type="Proteomes" id="UP001168821"/>
    </source>
</evidence>
<name>A0AA38HNQ6_9CUCU</name>
<protein>
    <recommendedName>
        <fullName evidence="2">Reverse transcriptase domain-containing protein</fullName>
    </recommendedName>
</protein>
<dbReference type="Pfam" id="PF00078">
    <property type="entry name" value="RVT_1"/>
    <property type="match status" value="1"/>
</dbReference>
<comment type="caution">
    <text evidence="3">The sequence shown here is derived from an EMBL/GenBank/DDBJ whole genome shotgun (WGS) entry which is preliminary data.</text>
</comment>